<accession>A0A1J3DNT0</accession>
<keyword evidence="2" id="KW-0812">Transmembrane</keyword>
<proteinExistence type="predicted"/>
<feature type="transmembrane region" description="Helical" evidence="2">
    <location>
        <begin position="72"/>
        <end position="90"/>
    </location>
</feature>
<sequence length="290" mass="33820">MDSFSTQKMKSRKIIKRPAKKSRVQIILDLFFRAVEIIVVLVTVAKLCYQLIITFEDSGVAAVIKANRNLAFLIGNVIVIALIAKSGLLVNQELDPKCKRNDLYEEFVRESSRRDGNSRGEMRNRGKQSEAEKEAKKSITENREKQSESEKEKQSITENIEKQRNYEKTEKHIATEKKMKQRIFEKRVEQSKTEKMTKQSIFVKGGEQSIVEHQETTVKKLEIQNLSERGKFQSYQRCRSENLEGLDKSSRGRLRRSETDASSERFDSDDELRYKIESFIARQRRNQNDD</sequence>
<dbReference type="PANTHER" id="PTHR33640">
    <property type="entry name" value="TRANSMEMBRANE PROTEIN"/>
    <property type="match status" value="1"/>
</dbReference>
<evidence type="ECO:0000256" key="2">
    <source>
        <dbReference type="SAM" id="Phobius"/>
    </source>
</evidence>
<evidence type="ECO:0000313" key="3">
    <source>
        <dbReference type="EMBL" id="JAU20598.1"/>
    </source>
</evidence>
<organism evidence="3">
    <name type="scientific">Noccaea caerulescens</name>
    <name type="common">Alpine penny-cress</name>
    <name type="synonym">Thlaspi caerulescens</name>
    <dbReference type="NCBI Taxonomy" id="107243"/>
    <lineage>
        <taxon>Eukaryota</taxon>
        <taxon>Viridiplantae</taxon>
        <taxon>Streptophyta</taxon>
        <taxon>Embryophyta</taxon>
        <taxon>Tracheophyta</taxon>
        <taxon>Spermatophyta</taxon>
        <taxon>Magnoliopsida</taxon>
        <taxon>eudicotyledons</taxon>
        <taxon>Gunneridae</taxon>
        <taxon>Pentapetalae</taxon>
        <taxon>rosids</taxon>
        <taxon>malvids</taxon>
        <taxon>Brassicales</taxon>
        <taxon>Brassicaceae</taxon>
        <taxon>Coluteocarpeae</taxon>
        <taxon>Noccaea</taxon>
    </lineage>
</organism>
<evidence type="ECO:0000256" key="1">
    <source>
        <dbReference type="SAM" id="MobiDB-lite"/>
    </source>
</evidence>
<dbReference type="AlphaFoldDB" id="A0A1J3DNT0"/>
<feature type="transmembrane region" description="Helical" evidence="2">
    <location>
        <begin position="30"/>
        <end position="52"/>
    </location>
</feature>
<reference evidence="3" key="1">
    <citation type="submission" date="2016-07" db="EMBL/GenBank/DDBJ databases">
        <title>De novo transcriptome assembly of four accessions of the metal hyperaccumulator plant Noccaea caerulescens.</title>
        <authorList>
            <person name="Blande D."/>
            <person name="Halimaa P."/>
            <person name="Tervahauta A.I."/>
            <person name="Aarts M.G."/>
            <person name="Karenlampi S.O."/>
        </authorList>
    </citation>
    <scope>NUCLEOTIDE SEQUENCE</scope>
</reference>
<gene>
    <name evidence="3" type="ORF">GA_TR6628_c0_g1_i1_g.22498</name>
</gene>
<dbReference type="EMBL" id="GEVI01011722">
    <property type="protein sequence ID" value="JAU20598.1"/>
    <property type="molecule type" value="Transcribed_RNA"/>
</dbReference>
<dbReference type="PANTHER" id="PTHR33640:SF13">
    <property type="entry name" value="NUCLEOLAR-LIKE PROTEIN"/>
    <property type="match status" value="1"/>
</dbReference>
<feature type="region of interest" description="Disordered" evidence="1">
    <location>
        <begin position="240"/>
        <end position="267"/>
    </location>
</feature>
<name>A0A1J3DNT0_NOCCA</name>
<keyword evidence="2" id="KW-1133">Transmembrane helix</keyword>
<keyword evidence="2" id="KW-0472">Membrane</keyword>
<protein>
    <submittedName>
        <fullName evidence="3">Uncharacterized protein</fullName>
    </submittedName>
</protein>
<feature type="region of interest" description="Disordered" evidence="1">
    <location>
        <begin position="109"/>
        <end position="178"/>
    </location>
</feature>